<organism evidence="1 2">
    <name type="scientific">Digitaria exilis</name>
    <dbReference type="NCBI Taxonomy" id="1010633"/>
    <lineage>
        <taxon>Eukaryota</taxon>
        <taxon>Viridiplantae</taxon>
        <taxon>Streptophyta</taxon>
        <taxon>Embryophyta</taxon>
        <taxon>Tracheophyta</taxon>
        <taxon>Spermatophyta</taxon>
        <taxon>Magnoliopsida</taxon>
        <taxon>Liliopsida</taxon>
        <taxon>Poales</taxon>
        <taxon>Poaceae</taxon>
        <taxon>PACMAD clade</taxon>
        <taxon>Panicoideae</taxon>
        <taxon>Panicodae</taxon>
        <taxon>Paniceae</taxon>
        <taxon>Anthephorinae</taxon>
        <taxon>Digitaria</taxon>
    </lineage>
</organism>
<proteinExistence type="predicted"/>
<evidence type="ECO:0000313" key="1">
    <source>
        <dbReference type="EMBL" id="KAF8665876.1"/>
    </source>
</evidence>
<name>A0A835ALK3_9POAL</name>
<protein>
    <submittedName>
        <fullName evidence="1">Uncharacterized protein</fullName>
    </submittedName>
</protein>
<dbReference type="Proteomes" id="UP000636709">
    <property type="component" value="Unassembled WGS sequence"/>
</dbReference>
<keyword evidence="2" id="KW-1185">Reference proteome</keyword>
<gene>
    <name evidence="1" type="ORF">HU200_053957</name>
</gene>
<comment type="caution">
    <text evidence="1">The sequence shown here is derived from an EMBL/GenBank/DDBJ whole genome shotgun (WGS) entry which is preliminary data.</text>
</comment>
<sequence length="189" mass="20468">MFGDGTRVCRRSMAPLRLLVPGGVGDAEAMALQGNNSSRLFLFSGGDLLRHQWRGRGDLCWSPGPTYYRLLQVMMSLTCLITRNMIYGGNPSFARVAGVGFEGCVVGGGVGQCAWEAVYSASAPSSKPSSTASTLWRLALASSDNWEVVWMAVTNGSVKSSRKMIRSFKLLCNFPFFSVFVCKRAGVIC</sequence>
<accession>A0A835ALK3</accession>
<reference evidence="1" key="1">
    <citation type="submission" date="2020-07" db="EMBL/GenBank/DDBJ databases">
        <title>Genome sequence and genetic diversity analysis of an under-domesticated orphan crop, white fonio (Digitaria exilis).</title>
        <authorList>
            <person name="Bennetzen J.L."/>
            <person name="Chen S."/>
            <person name="Ma X."/>
            <person name="Wang X."/>
            <person name="Yssel A.E.J."/>
            <person name="Chaluvadi S.R."/>
            <person name="Johnson M."/>
            <person name="Gangashetty P."/>
            <person name="Hamidou F."/>
            <person name="Sanogo M.D."/>
            <person name="Zwaenepoel A."/>
            <person name="Wallace J."/>
            <person name="Van De Peer Y."/>
            <person name="Van Deynze A."/>
        </authorList>
    </citation>
    <scope>NUCLEOTIDE SEQUENCE</scope>
    <source>
        <tissue evidence="1">Leaves</tissue>
    </source>
</reference>
<dbReference type="AlphaFoldDB" id="A0A835ALK3"/>
<dbReference type="EMBL" id="JACEFO010002324">
    <property type="protein sequence ID" value="KAF8665876.1"/>
    <property type="molecule type" value="Genomic_DNA"/>
</dbReference>
<evidence type="ECO:0000313" key="2">
    <source>
        <dbReference type="Proteomes" id="UP000636709"/>
    </source>
</evidence>